<dbReference type="EMBL" id="MHNB01000015">
    <property type="protein sequence ID" value="OGZ37101.1"/>
    <property type="molecule type" value="Genomic_DNA"/>
</dbReference>
<sequence length="596" mass="69717">MKIIIQHKWAVILAVLVGLIIAFPHLYFRFEYRDIYQGIGFSGADEEAYLTRLQEIRDGHYATANYVWLEGKDLPYLLPPLSEIITSFLGRIFGLNLIDTAVLARFVFPAFVFLLIYALVYQLTRQKKIALAASLTVLLSTNLVEPRALWDLLIEQKTDNDFLPFSRLIAPPVHSLFLFGFLLLFWFFLQNKKWVYPAPFKGLMSPVVKKIKVFERRGVYGIFSGLVLGLSFYTYPYTWTFIFAFLGALLVIFVCQKRWSQIRSIFLISSIALLAALPYFWNLWQAIKQPLYSEVALRHGLVKTHQPQIGLLVLALLIIFLLLFSKERKERYSYCLALVLAPLIVLNQQLVTGRLLIPDHYHWYYHRPLAIIIFIIIIFEKLEKIINQPRLKRYGLWGLTGLILFVNFYNAWLVQSFSYKFRVSNAVESQRYGPVLKWLNDHAKKDEVVMGDETISYLTPIYTTLNAVSAQDGHYALIASEEQITERAFLLFRLNGLKAEEANKFFFENRSRISGGIYGQYYRKQLGEYGLIPDAKLYFLVDRYKEFLSAPLEEMLRKYHTDYLIWDTLKHPEWQIEEYSFLKQIYQAEGLKIYKI</sequence>
<feature type="transmembrane region" description="Helical" evidence="1">
    <location>
        <begin position="332"/>
        <end position="351"/>
    </location>
</feature>
<keyword evidence="1" id="KW-0472">Membrane</keyword>
<protein>
    <recommendedName>
        <fullName evidence="4">Glycosyltransferase RgtA/B/C/D-like domain-containing protein</fullName>
    </recommendedName>
</protein>
<dbReference type="Proteomes" id="UP000177061">
    <property type="component" value="Unassembled WGS sequence"/>
</dbReference>
<name>A0A1G2FHW3_9BACT</name>
<evidence type="ECO:0000313" key="3">
    <source>
        <dbReference type="Proteomes" id="UP000177061"/>
    </source>
</evidence>
<feature type="transmembrane region" description="Helical" evidence="1">
    <location>
        <begin position="9"/>
        <end position="28"/>
    </location>
</feature>
<evidence type="ECO:0008006" key="4">
    <source>
        <dbReference type="Google" id="ProtNLM"/>
    </source>
</evidence>
<reference evidence="2 3" key="1">
    <citation type="journal article" date="2016" name="Nat. Commun.">
        <title>Thousands of microbial genomes shed light on interconnected biogeochemical processes in an aquifer system.</title>
        <authorList>
            <person name="Anantharaman K."/>
            <person name="Brown C.T."/>
            <person name="Hug L.A."/>
            <person name="Sharon I."/>
            <person name="Castelle C.J."/>
            <person name="Probst A.J."/>
            <person name="Thomas B.C."/>
            <person name="Singh A."/>
            <person name="Wilkins M.J."/>
            <person name="Karaoz U."/>
            <person name="Brodie E.L."/>
            <person name="Williams K.H."/>
            <person name="Hubbard S.S."/>
            <person name="Banfield J.F."/>
        </authorList>
    </citation>
    <scope>NUCLEOTIDE SEQUENCE [LARGE SCALE GENOMIC DNA]</scope>
</reference>
<feature type="transmembrane region" description="Helical" evidence="1">
    <location>
        <begin position="102"/>
        <end position="120"/>
    </location>
</feature>
<dbReference type="STRING" id="1801997.A3J64_01140"/>
<proteinExistence type="predicted"/>
<evidence type="ECO:0000313" key="2">
    <source>
        <dbReference type="EMBL" id="OGZ37101.1"/>
    </source>
</evidence>
<organism evidence="2 3">
    <name type="scientific">Candidatus Portnoybacteria bacterium RIFCSPHIGHO2_12_FULL_38_9</name>
    <dbReference type="NCBI Taxonomy" id="1801997"/>
    <lineage>
        <taxon>Bacteria</taxon>
        <taxon>Candidatus Portnoyibacteriota</taxon>
    </lineage>
</organism>
<feature type="transmembrane region" description="Helical" evidence="1">
    <location>
        <begin position="266"/>
        <end position="287"/>
    </location>
</feature>
<comment type="caution">
    <text evidence="2">The sequence shown here is derived from an EMBL/GenBank/DDBJ whole genome shotgun (WGS) entry which is preliminary data.</text>
</comment>
<feature type="transmembrane region" description="Helical" evidence="1">
    <location>
        <begin position="169"/>
        <end position="189"/>
    </location>
</feature>
<evidence type="ECO:0000256" key="1">
    <source>
        <dbReference type="SAM" id="Phobius"/>
    </source>
</evidence>
<feature type="transmembrane region" description="Helical" evidence="1">
    <location>
        <begin position="394"/>
        <end position="414"/>
    </location>
</feature>
<keyword evidence="1" id="KW-1133">Transmembrane helix</keyword>
<gene>
    <name evidence="2" type="ORF">A3J64_01140</name>
</gene>
<feature type="transmembrane region" description="Helical" evidence="1">
    <location>
        <begin position="307"/>
        <end position="325"/>
    </location>
</feature>
<dbReference type="AlphaFoldDB" id="A0A1G2FHW3"/>
<feature type="transmembrane region" description="Helical" evidence="1">
    <location>
        <begin position="363"/>
        <end position="382"/>
    </location>
</feature>
<keyword evidence="1" id="KW-0812">Transmembrane</keyword>
<feature type="transmembrane region" description="Helical" evidence="1">
    <location>
        <begin position="241"/>
        <end position="259"/>
    </location>
</feature>
<accession>A0A1G2FHW3</accession>